<keyword evidence="11" id="KW-1185">Reference proteome</keyword>
<keyword evidence="2 6" id="KW-0349">Heme</keyword>
<evidence type="ECO:0000256" key="6">
    <source>
        <dbReference type="PROSITE-ProRule" id="PRU00433"/>
    </source>
</evidence>
<feature type="chain" id="PRO_5047261704" evidence="8">
    <location>
        <begin position="19"/>
        <end position="458"/>
    </location>
</feature>
<keyword evidence="3 6" id="KW-0479">Metal-binding</keyword>
<feature type="signal peptide" evidence="8">
    <location>
        <begin position="1"/>
        <end position="18"/>
    </location>
</feature>
<dbReference type="InterPro" id="IPR009056">
    <property type="entry name" value="Cyt_c-like_dom"/>
</dbReference>
<evidence type="ECO:0000256" key="8">
    <source>
        <dbReference type="SAM" id="SignalP"/>
    </source>
</evidence>
<evidence type="ECO:0000256" key="2">
    <source>
        <dbReference type="ARBA" id="ARBA00022617"/>
    </source>
</evidence>
<dbReference type="PANTHER" id="PTHR35936">
    <property type="entry name" value="MEMBRANE-BOUND LYTIC MUREIN TRANSGLYCOSYLASE F"/>
    <property type="match status" value="1"/>
</dbReference>
<organism evidence="10 11">
    <name type="scientific">Salinisphaera dokdonensis CL-ES53</name>
    <dbReference type="NCBI Taxonomy" id="1304272"/>
    <lineage>
        <taxon>Bacteria</taxon>
        <taxon>Pseudomonadati</taxon>
        <taxon>Pseudomonadota</taxon>
        <taxon>Gammaproteobacteria</taxon>
        <taxon>Salinisphaerales</taxon>
        <taxon>Salinisphaeraceae</taxon>
        <taxon>Salinisphaera</taxon>
    </lineage>
</organism>
<feature type="region of interest" description="Disordered" evidence="7">
    <location>
        <begin position="149"/>
        <end position="186"/>
    </location>
</feature>
<proteinExistence type="inferred from homology"/>
<protein>
    <submittedName>
        <fullName evidence="10">Extracellular solute-binding protein</fullName>
    </submittedName>
</protein>
<feature type="compositionally biased region" description="Low complexity" evidence="7">
    <location>
        <begin position="157"/>
        <end position="172"/>
    </location>
</feature>
<dbReference type="SUPFAM" id="SSF53850">
    <property type="entry name" value="Periplasmic binding protein-like II"/>
    <property type="match status" value="1"/>
</dbReference>
<dbReference type="SUPFAM" id="SSF46626">
    <property type="entry name" value="Cytochrome c"/>
    <property type="match status" value="1"/>
</dbReference>
<sequence>MAAVLLAAGFLVAPNAHAAASGEAGDVDTSALPEIEDGNWLDENPYRGSKKAMELGKAAYDGNCARCHGIDMISGGIAPDLRELGPDYDDYFIGKVRAGVQRNGMTYMPPFEGVLDQQSMWAIRAYVDKRHYEYKDKNLDELYEQWDGGKSEDDTAAQRSPAPAAASPAVARGDSGASARRVADDDIPDRLEQIRAKGAIEIAVYQAFPPWSYKPESGGVTGIDVAIGKALAKRLDVGFNLRTFVADESMGDDIRNQVWKGHYLGGGTADAMLHVGMAPEFQQENDQATFLAPYYNETMGFAYDAERLGGDVDSPLALKGKPIGVGLDTLGDYFLTSAYRGALRDDVVHFRSVPAAMRALNSGEVAAVMAPVGELAGAVTMLQELNVTTRTVELGGMYQTNWDVGVAIKASNPALAKAINEAIQQMREDGTIETIFEEYGVPYRAPAAPETAARTAAL</sequence>
<evidence type="ECO:0000256" key="7">
    <source>
        <dbReference type="SAM" id="MobiDB-lite"/>
    </source>
</evidence>
<evidence type="ECO:0000256" key="4">
    <source>
        <dbReference type="ARBA" id="ARBA00022729"/>
    </source>
</evidence>
<dbReference type="InterPro" id="IPR036909">
    <property type="entry name" value="Cyt_c-like_dom_sf"/>
</dbReference>
<evidence type="ECO:0000256" key="3">
    <source>
        <dbReference type="ARBA" id="ARBA00022723"/>
    </source>
</evidence>
<comment type="caution">
    <text evidence="10">The sequence shown here is derived from an EMBL/GenBank/DDBJ whole genome shotgun (WGS) entry which is preliminary data.</text>
</comment>
<evidence type="ECO:0000256" key="5">
    <source>
        <dbReference type="ARBA" id="ARBA00023004"/>
    </source>
</evidence>
<dbReference type="EMBL" id="APND01000002">
    <property type="protein sequence ID" value="MES1928803.1"/>
    <property type="molecule type" value="Genomic_DNA"/>
</dbReference>
<dbReference type="InterPro" id="IPR030991">
    <property type="entry name" value="c550_proteobact"/>
</dbReference>
<keyword evidence="4 8" id="KW-0732">Signal</keyword>
<feature type="domain" description="Cytochrome c" evidence="9">
    <location>
        <begin position="51"/>
        <end position="131"/>
    </location>
</feature>
<dbReference type="Pfam" id="PF13442">
    <property type="entry name" value="Cytochrome_CBB3"/>
    <property type="match status" value="1"/>
</dbReference>
<evidence type="ECO:0000259" key="9">
    <source>
        <dbReference type="PROSITE" id="PS51007"/>
    </source>
</evidence>
<dbReference type="PANTHER" id="PTHR35936:SF17">
    <property type="entry name" value="ARGININE-BINDING EXTRACELLULAR PROTEIN ARTP"/>
    <property type="match status" value="1"/>
</dbReference>
<dbReference type="InterPro" id="IPR001638">
    <property type="entry name" value="Solute-binding_3/MltF_N"/>
</dbReference>
<keyword evidence="5 6" id="KW-0408">Iron</keyword>
<evidence type="ECO:0000256" key="1">
    <source>
        <dbReference type="ARBA" id="ARBA00010333"/>
    </source>
</evidence>
<evidence type="ECO:0000313" key="11">
    <source>
        <dbReference type="Proteomes" id="UP001460888"/>
    </source>
</evidence>
<accession>A0ABV2AYV4</accession>
<dbReference type="Gene3D" id="1.10.760.10">
    <property type="entry name" value="Cytochrome c-like domain"/>
    <property type="match status" value="1"/>
</dbReference>
<dbReference type="NCBIfam" id="TIGR04494">
    <property type="entry name" value="c550_PedF"/>
    <property type="match status" value="1"/>
</dbReference>
<dbReference type="Gene3D" id="3.40.190.10">
    <property type="entry name" value="Periplasmic binding protein-like II"/>
    <property type="match status" value="2"/>
</dbReference>
<dbReference type="SMART" id="SM00062">
    <property type="entry name" value="PBPb"/>
    <property type="match status" value="1"/>
</dbReference>
<name>A0ABV2AYV4_9GAMM</name>
<reference evidence="10 11" key="1">
    <citation type="submission" date="2013-03" db="EMBL/GenBank/DDBJ databases">
        <title>Salinisphaera dokdonensis CL-ES53 Genome Sequencing.</title>
        <authorList>
            <person name="Li C."/>
            <person name="Lai Q."/>
            <person name="Shao Z."/>
        </authorList>
    </citation>
    <scope>NUCLEOTIDE SEQUENCE [LARGE SCALE GENOMIC DNA]</scope>
    <source>
        <strain evidence="10 11">CL-ES53</strain>
    </source>
</reference>
<dbReference type="PROSITE" id="PS51007">
    <property type="entry name" value="CYTC"/>
    <property type="match status" value="1"/>
</dbReference>
<dbReference type="Proteomes" id="UP001460888">
    <property type="component" value="Unassembled WGS sequence"/>
</dbReference>
<evidence type="ECO:0000313" key="10">
    <source>
        <dbReference type="EMBL" id="MES1928803.1"/>
    </source>
</evidence>
<comment type="similarity">
    <text evidence="1">Belongs to the bacterial solute-binding protein 3 family.</text>
</comment>
<gene>
    <name evidence="10" type="ORF">SADO_06102</name>
</gene>